<keyword evidence="2" id="KW-1185">Reference proteome</keyword>
<organism evidence="1 2">
    <name type="scientific">Polarella glacialis</name>
    <name type="common">Dinoflagellate</name>
    <dbReference type="NCBI Taxonomy" id="89957"/>
    <lineage>
        <taxon>Eukaryota</taxon>
        <taxon>Sar</taxon>
        <taxon>Alveolata</taxon>
        <taxon>Dinophyceae</taxon>
        <taxon>Suessiales</taxon>
        <taxon>Suessiaceae</taxon>
        <taxon>Polarella</taxon>
    </lineage>
</organism>
<dbReference type="EMBL" id="CAJNNV010000139">
    <property type="protein sequence ID" value="CAE8581584.1"/>
    <property type="molecule type" value="Genomic_DNA"/>
</dbReference>
<gene>
    <name evidence="1" type="ORF">PGLA1383_LOCUS605</name>
</gene>
<accession>A0A813D031</accession>
<protein>
    <recommendedName>
        <fullName evidence="3">Protein unc-45 homolog B</fullName>
    </recommendedName>
</protein>
<dbReference type="InterPro" id="IPR016024">
    <property type="entry name" value="ARM-type_fold"/>
</dbReference>
<name>A0A813D031_POLGL</name>
<reference evidence="1" key="1">
    <citation type="submission" date="2021-02" db="EMBL/GenBank/DDBJ databases">
        <authorList>
            <person name="Dougan E. K."/>
            <person name="Rhodes N."/>
            <person name="Thang M."/>
            <person name="Chan C."/>
        </authorList>
    </citation>
    <scope>NUCLEOTIDE SEQUENCE</scope>
</reference>
<dbReference type="AlphaFoldDB" id="A0A813D031"/>
<dbReference type="Proteomes" id="UP000654075">
    <property type="component" value="Unassembled WGS sequence"/>
</dbReference>
<dbReference type="Gene3D" id="1.25.10.10">
    <property type="entry name" value="Leucine-rich Repeat Variant"/>
    <property type="match status" value="1"/>
</dbReference>
<evidence type="ECO:0000313" key="1">
    <source>
        <dbReference type="EMBL" id="CAE8581584.1"/>
    </source>
</evidence>
<dbReference type="OrthoDB" id="430593at2759"/>
<proteinExistence type="predicted"/>
<sequence>MTSADSELFNTQVELQAVKKALRDGGAHLGLKGEALTRYLLQLNEKENLLLSKQLRSMAAKDHFEPLLPAAASPTMSMVPMTTTNGSVPPPRPAPDGQPKAFDRESLAEVLTHMIEYEAVPTECAKSLRALSSLAYANARCVGEDDRALPVLLRVLTLHPSEGVVQLTAMRALCNMAYDQAMAMKRLAHPDVMGGLLLAMAVDAEPKETAARASEALARIVAAEVKPEGESSSSPPAEKLEVPAGSSGALVSLFVAASRGEALAREAVPRLLAQLASNEVMEAKVAAEGFVKAEQECRMASEGAGWLAQAKVLSSSEALLFELPAALVEAGAVRAAAGIMTRFLQDATVQLTGIEAMSSLVGNRWAGLRAFADVGGMERVEEAMKEHCGNAIIQTKGVRALGSGVQWPQEVQERARYSFRRAVELTKLAMSQHAVDVELQIASLEALEKYLLKTKCVQEVKESGGEGLVKMMMTTHVDNTK</sequence>
<feature type="non-terminal residue" evidence="1">
    <location>
        <position position="1"/>
    </location>
</feature>
<evidence type="ECO:0008006" key="3">
    <source>
        <dbReference type="Google" id="ProtNLM"/>
    </source>
</evidence>
<evidence type="ECO:0000313" key="2">
    <source>
        <dbReference type="Proteomes" id="UP000654075"/>
    </source>
</evidence>
<dbReference type="InterPro" id="IPR011989">
    <property type="entry name" value="ARM-like"/>
</dbReference>
<dbReference type="SUPFAM" id="SSF48371">
    <property type="entry name" value="ARM repeat"/>
    <property type="match status" value="1"/>
</dbReference>
<comment type="caution">
    <text evidence="1">The sequence shown here is derived from an EMBL/GenBank/DDBJ whole genome shotgun (WGS) entry which is preliminary data.</text>
</comment>